<evidence type="ECO:0008006" key="3">
    <source>
        <dbReference type="Google" id="ProtNLM"/>
    </source>
</evidence>
<accession>A0A6L5YJD8</accession>
<name>A0A6L5YJD8_9FIRM</name>
<gene>
    <name evidence="1" type="ORF">FYJ59_08475</name>
</gene>
<evidence type="ECO:0000313" key="2">
    <source>
        <dbReference type="Proteomes" id="UP000476055"/>
    </source>
</evidence>
<dbReference type="AlphaFoldDB" id="A0A6L5YJD8"/>
<comment type="caution">
    <text evidence="1">The sequence shown here is derived from an EMBL/GenBank/DDBJ whole genome shotgun (WGS) entry which is preliminary data.</text>
</comment>
<dbReference type="EMBL" id="VUMU01000009">
    <property type="protein sequence ID" value="MST58269.1"/>
    <property type="molecule type" value="Genomic_DNA"/>
</dbReference>
<reference evidence="1 2" key="1">
    <citation type="submission" date="2019-08" db="EMBL/GenBank/DDBJ databases">
        <title>In-depth cultivation of the pig gut microbiome towards novel bacterial diversity and tailored functional studies.</title>
        <authorList>
            <person name="Wylensek D."/>
            <person name="Hitch T.C.A."/>
            <person name="Clavel T."/>
        </authorList>
    </citation>
    <scope>NUCLEOTIDE SEQUENCE [LARGE SCALE GENOMIC DNA]</scope>
    <source>
        <strain evidence="1 2">WCA3-601-WT-6H</strain>
    </source>
</reference>
<keyword evidence="2" id="KW-1185">Reference proteome</keyword>
<dbReference type="Proteomes" id="UP000476055">
    <property type="component" value="Unassembled WGS sequence"/>
</dbReference>
<protein>
    <recommendedName>
        <fullName evidence="3">Tocopherol cyclase</fullName>
    </recommendedName>
</protein>
<evidence type="ECO:0000313" key="1">
    <source>
        <dbReference type="EMBL" id="MST58269.1"/>
    </source>
</evidence>
<sequence length="332" mass="37858">MEYSILNPALGTTQPILGQHPYYKRHGMKPSYVCIKAGVFPKNGDGGLQLQSYYPMTSLQVAQDPFYMQIEECVLSENRISGAIEISEDTARHRSLMTDAGSFVWDLEMHKAVACHTGYIANAFFTVIHALESFWHGEGIRTFFRGTVNLNGVTYDITPETSYGYADKHWGRSYNQPWLQFASGHLISERSGRELKHSALAIDGCCPKFLFFPMRRRILMQLTYTGEDFEYHFGKPLTLPRCKWKVKETNKRFIWHFKAQNRTSVIRISGSCSKEQMMPLLYENPDGKVSPAPLWEGGTAVGTIELYRRVGGSLELIDRLQFENGLCAYQSF</sequence>
<proteinExistence type="predicted"/>
<organism evidence="1 2">
    <name type="scientific">Waltera intestinalis</name>
    <dbReference type="NCBI Taxonomy" id="2606635"/>
    <lineage>
        <taxon>Bacteria</taxon>
        <taxon>Bacillati</taxon>
        <taxon>Bacillota</taxon>
        <taxon>Clostridia</taxon>
        <taxon>Lachnospirales</taxon>
        <taxon>Lachnospiraceae</taxon>
        <taxon>Waltera</taxon>
    </lineage>
</organism>